<protein>
    <submittedName>
        <fullName evidence="1">Ribbon-helix-helix domain-containing protein</fullName>
    </submittedName>
</protein>
<reference evidence="1 2" key="1">
    <citation type="submission" date="2021-07" db="EMBL/GenBank/DDBJ databases">
        <title>Clinical implication of Pseudomonas aeruginosa: further insight on the antimicrobial resistance.</title>
        <authorList>
            <person name="Macori G."/>
            <person name="Fanning S."/>
            <person name="Alqahtani A."/>
        </authorList>
    </citation>
    <scope>NUCLEOTIDE SEQUENCE [LARGE SCALE GENOMIC DNA]</scope>
    <source>
        <strain evidence="1 2">CFS3442</strain>
    </source>
</reference>
<proteinExistence type="predicted"/>
<comment type="caution">
    <text evidence="1">The sequence shown here is derived from an EMBL/GenBank/DDBJ whole genome shotgun (WGS) entry which is preliminary data.</text>
</comment>
<sequence length="67" mass="7733">MSRPPYVQMAVRVPQELKDLLEQVADREGMHVSELVRVLLSQSLTDNRWRAQAIRLKEPKPPHSGFP</sequence>
<dbReference type="SUPFAM" id="SSF47598">
    <property type="entry name" value="Ribbon-helix-helix"/>
    <property type="match status" value="1"/>
</dbReference>
<gene>
    <name evidence="1" type="ORF">KYJ44_22880</name>
</gene>
<accession>A0ABT2XMJ0</accession>
<dbReference type="Proteomes" id="UP001208054">
    <property type="component" value="Unassembled WGS sequence"/>
</dbReference>
<evidence type="ECO:0000313" key="2">
    <source>
        <dbReference type="Proteomes" id="UP001208054"/>
    </source>
</evidence>
<dbReference type="EMBL" id="JAHWBK010000026">
    <property type="protein sequence ID" value="MCV0327157.1"/>
    <property type="molecule type" value="Genomic_DNA"/>
</dbReference>
<evidence type="ECO:0000313" key="1">
    <source>
        <dbReference type="EMBL" id="MCV0327157.1"/>
    </source>
</evidence>
<organism evidence="1 2">
    <name type="scientific">Stenotrophomonas riyadhensis</name>
    <dbReference type="NCBI Taxonomy" id="2859893"/>
    <lineage>
        <taxon>Bacteria</taxon>
        <taxon>Pseudomonadati</taxon>
        <taxon>Pseudomonadota</taxon>
        <taxon>Gammaproteobacteria</taxon>
        <taxon>Lysobacterales</taxon>
        <taxon>Lysobacteraceae</taxon>
        <taxon>Stenotrophomonas</taxon>
    </lineage>
</organism>
<dbReference type="InterPro" id="IPR010985">
    <property type="entry name" value="Ribbon_hlx_hlx"/>
</dbReference>
<keyword evidence="2" id="KW-1185">Reference proteome</keyword>
<name>A0ABT2XMJ0_9GAMM</name>